<reference evidence="1" key="1">
    <citation type="journal article" date="2021" name="Sci. Adv.">
        <title>The American lobster genome reveals insights on longevity, neural, and immune adaptations.</title>
        <authorList>
            <person name="Polinski J.M."/>
            <person name="Zimin A.V."/>
            <person name="Clark K.F."/>
            <person name="Kohn A.B."/>
            <person name="Sadowski N."/>
            <person name="Timp W."/>
            <person name="Ptitsyn A."/>
            <person name="Khanna P."/>
            <person name="Romanova D.Y."/>
            <person name="Williams P."/>
            <person name="Greenwood S.J."/>
            <person name="Moroz L.L."/>
            <person name="Walt D.R."/>
            <person name="Bodnar A.G."/>
        </authorList>
    </citation>
    <scope>NUCLEOTIDE SEQUENCE</scope>
    <source>
        <strain evidence="1">GMGI-L3</strain>
    </source>
</reference>
<dbReference type="InterPro" id="IPR037136">
    <property type="entry name" value="RNA3'_phos_cyclase_dom_sf"/>
</dbReference>
<organism evidence="1 2">
    <name type="scientific">Homarus americanus</name>
    <name type="common">American lobster</name>
    <dbReference type="NCBI Taxonomy" id="6706"/>
    <lineage>
        <taxon>Eukaryota</taxon>
        <taxon>Metazoa</taxon>
        <taxon>Ecdysozoa</taxon>
        <taxon>Arthropoda</taxon>
        <taxon>Crustacea</taxon>
        <taxon>Multicrustacea</taxon>
        <taxon>Malacostraca</taxon>
        <taxon>Eumalacostraca</taxon>
        <taxon>Eucarida</taxon>
        <taxon>Decapoda</taxon>
        <taxon>Pleocyemata</taxon>
        <taxon>Astacidea</taxon>
        <taxon>Nephropoidea</taxon>
        <taxon>Nephropidae</taxon>
        <taxon>Homarus</taxon>
    </lineage>
</organism>
<dbReference type="Proteomes" id="UP000747542">
    <property type="component" value="Unassembled WGS sequence"/>
</dbReference>
<dbReference type="AlphaFoldDB" id="A0A8J5NB49"/>
<proteinExistence type="predicted"/>
<evidence type="ECO:0000313" key="2">
    <source>
        <dbReference type="Proteomes" id="UP000747542"/>
    </source>
</evidence>
<sequence length="91" mass="10199">MGSFMCAEAISNSPGEDAEAKLPEDVGREAAWRMHFLRHLRDFFQVTFKIDEYKEKNFSFSDEVSEARTGASKLLLTCIGVGYSNISKGQT</sequence>
<comment type="caution">
    <text evidence="1">The sequence shown here is derived from an EMBL/GenBank/DDBJ whole genome shotgun (WGS) entry which is preliminary data.</text>
</comment>
<accession>A0A8J5NB49</accession>
<evidence type="ECO:0000313" key="1">
    <source>
        <dbReference type="EMBL" id="KAG7177396.1"/>
    </source>
</evidence>
<dbReference type="EMBL" id="JAHLQT010002318">
    <property type="protein sequence ID" value="KAG7177396.1"/>
    <property type="molecule type" value="Genomic_DNA"/>
</dbReference>
<protein>
    <submittedName>
        <fullName evidence="1">RNA 3'-terminal phosphate cyclase-like 2</fullName>
    </submittedName>
</protein>
<name>A0A8J5NB49_HOMAM</name>
<gene>
    <name evidence="1" type="primary">Rtc1-L2</name>
    <name evidence="1" type="ORF">Hamer_G016683</name>
</gene>
<keyword evidence="2" id="KW-1185">Reference proteome</keyword>
<dbReference type="Gene3D" id="3.65.10.20">
    <property type="entry name" value="RNA 3'-terminal phosphate cyclase domain"/>
    <property type="match status" value="1"/>
</dbReference>